<dbReference type="PANTHER" id="PTHR31350:SF21">
    <property type="entry name" value="F-BOX ONLY PROTEIN 21"/>
    <property type="match status" value="1"/>
</dbReference>
<feature type="domain" description="Protein SirB1 N-terminal" evidence="2">
    <location>
        <begin position="66"/>
        <end position="201"/>
    </location>
</feature>
<evidence type="ECO:0000313" key="3">
    <source>
        <dbReference type="EMBL" id="GGB31880.1"/>
    </source>
</evidence>
<dbReference type="SUPFAM" id="SSF48452">
    <property type="entry name" value="TPR-like"/>
    <property type="match status" value="1"/>
</dbReference>
<dbReference type="PANTHER" id="PTHR31350">
    <property type="entry name" value="SI:DKEY-261L7.2"/>
    <property type="match status" value="1"/>
</dbReference>
<dbReference type="RefSeq" id="WP_188628137.1">
    <property type="nucleotide sequence ID" value="NZ_BMKE01000001.1"/>
</dbReference>
<evidence type="ECO:0000256" key="1">
    <source>
        <dbReference type="ARBA" id="ARBA00007100"/>
    </source>
</evidence>
<gene>
    <name evidence="3" type="ORF">GCM10011502_01070</name>
</gene>
<dbReference type="InterPro" id="IPR032698">
    <property type="entry name" value="SirB1_N"/>
</dbReference>
<sequence>MLKTNISDRWLSDEPLSLMTLALDVVESLYGLEIRDQAEVSLFALEQELAEHLGEQLASGPVSGSDVLAALYGPLGLAGDWERFFAIENCLMDKVLIRLRGIPVTLAIVVLHLCERFGVRAEGIGFPGHFLLRLFNDQATDQKQDQSTSASQDIIDPFTGKVLTRHEIEQLLRGARGNLAKLKPKHLQPAEPLEVLTRLLNVTKASFIHHQQFDQALICSQLLLVLKPECPFERRDRGFLYEQLDCNQLAADDFEFFIEQCPEDPVSDVLKAQVLALDLVPQTLH</sequence>
<comment type="caution">
    <text evidence="3">The sequence shown here is derived from an EMBL/GenBank/DDBJ whole genome shotgun (WGS) entry which is preliminary data.</text>
</comment>
<organism evidence="3 4">
    <name type="scientific">Oceanisphaera marina</name>
    <dbReference type="NCBI Taxonomy" id="2017550"/>
    <lineage>
        <taxon>Bacteria</taxon>
        <taxon>Pseudomonadati</taxon>
        <taxon>Pseudomonadota</taxon>
        <taxon>Gammaproteobacteria</taxon>
        <taxon>Aeromonadales</taxon>
        <taxon>Aeromonadaceae</taxon>
        <taxon>Oceanisphaera</taxon>
    </lineage>
</organism>
<protein>
    <recommendedName>
        <fullName evidence="2">Protein SirB1 N-terminal domain-containing protein</fullName>
    </recommendedName>
</protein>
<evidence type="ECO:0000313" key="4">
    <source>
        <dbReference type="Proteomes" id="UP000646152"/>
    </source>
</evidence>
<dbReference type="Pfam" id="PF13369">
    <property type="entry name" value="Transglut_core2"/>
    <property type="match status" value="1"/>
</dbReference>
<dbReference type="EMBL" id="BMKE01000001">
    <property type="protein sequence ID" value="GGB31880.1"/>
    <property type="molecule type" value="Genomic_DNA"/>
</dbReference>
<accession>A0ABQ1IB42</accession>
<keyword evidence="4" id="KW-1185">Reference proteome</keyword>
<comment type="similarity">
    <text evidence="1">Belongs to the UPF0162 family.</text>
</comment>
<evidence type="ECO:0000259" key="2">
    <source>
        <dbReference type="Pfam" id="PF13369"/>
    </source>
</evidence>
<dbReference type="InterPro" id="IPR011990">
    <property type="entry name" value="TPR-like_helical_dom_sf"/>
</dbReference>
<dbReference type="Proteomes" id="UP000646152">
    <property type="component" value="Unassembled WGS sequence"/>
</dbReference>
<name>A0ABQ1IB42_9GAMM</name>
<reference evidence="4" key="1">
    <citation type="journal article" date="2019" name="Int. J. Syst. Evol. Microbiol.">
        <title>The Global Catalogue of Microorganisms (GCM) 10K type strain sequencing project: providing services to taxonomists for standard genome sequencing and annotation.</title>
        <authorList>
            <consortium name="The Broad Institute Genomics Platform"/>
            <consortium name="The Broad Institute Genome Sequencing Center for Infectious Disease"/>
            <person name="Wu L."/>
            <person name="Ma J."/>
        </authorList>
    </citation>
    <scope>NUCLEOTIDE SEQUENCE [LARGE SCALE GENOMIC DNA]</scope>
    <source>
        <strain evidence="4">CGMCC 1.15923</strain>
    </source>
</reference>
<dbReference type="Pfam" id="PF13371">
    <property type="entry name" value="TPR_9"/>
    <property type="match status" value="1"/>
</dbReference>
<proteinExistence type="inferred from homology"/>